<reference evidence="4" key="1">
    <citation type="submission" date="2017-03" db="EMBL/GenBank/DDBJ databases">
        <title>Genomes of endolithic fungi from Antarctica.</title>
        <authorList>
            <person name="Coleine C."/>
            <person name="Masonjones S."/>
            <person name="Stajich J.E."/>
        </authorList>
    </citation>
    <scope>NUCLEOTIDE SEQUENCE [LARGE SCALE GENOMIC DNA]</scope>
    <source>
        <strain evidence="4">CCFEE 5527</strain>
    </source>
</reference>
<sequence length="355" mass="38990">MSETQSQKSSNLARIRDNQRRSRARRKEYLQELETKYRECEQAGVAASAEIQAAARRVVDENKRLRQLLRQHGLTDAEIGNFGGEDTTSALDSMLDARRSCNAVCKSENSRGGDNDRTSGSVSTSDSPRPAPSPLPAFASPPPQQQLQPGLPQVPQLQQHHQQMYAQQHHLNPQPPYPQAVGHHGRQPTWPPELYAHASRTAQLGVDYTQYPPPPGTTASSLHHQQLPDPYHHHLQNTPYNQQSYQMSPYPAGAPTLPQDHTLSWLQNYPTAEFLKGVPHPHLQPTPSSHSGSHASTPASAAISQGLRTFKPEERFGLNEGMGCRACVEGGEGCQDCRDVWGGRGTFGGDRGTGS</sequence>
<accession>A0A1V8TDQ1</accession>
<gene>
    <name evidence="3" type="ORF">B0A48_04766</name>
</gene>
<feature type="region of interest" description="Disordered" evidence="2">
    <location>
        <begin position="1"/>
        <end position="24"/>
    </location>
</feature>
<feature type="compositionally biased region" description="Low complexity" evidence="2">
    <location>
        <begin position="145"/>
        <end position="170"/>
    </location>
</feature>
<keyword evidence="1" id="KW-0175">Coiled coil</keyword>
<proteinExistence type="predicted"/>
<protein>
    <recommendedName>
        <fullName evidence="5">BZIP domain-containing protein</fullName>
    </recommendedName>
</protein>
<evidence type="ECO:0000256" key="1">
    <source>
        <dbReference type="SAM" id="Coils"/>
    </source>
</evidence>
<dbReference type="EMBL" id="NAJO01000010">
    <property type="protein sequence ID" value="OQO09368.1"/>
    <property type="molecule type" value="Genomic_DNA"/>
</dbReference>
<dbReference type="STRING" id="1507870.A0A1V8TDQ1"/>
<feature type="compositionally biased region" description="Polar residues" evidence="2">
    <location>
        <begin position="285"/>
        <end position="301"/>
    </location>
</feature>
<evidence type="ECO:0000256" key="2">
    <source>
        <dbReference type="SAM" id="MobiDB-lite"/>
    </source>
</evidence>
<dbReference type="CDD" id="cd14688">
    <property type="entry name" value="bZIP_YAP"/>
    <property type="match status" value="1"/>
</dbReference>
<dbReference type="Proteomes" id="UP000192596">
    <property type="component" value="Unassembled WGS sequence"/>
</dbReference>
<name>A0A1V8TDQ1_9PEZI</name>
<keyword evidence="4" id="KW-1185">Reference proteome</keyword>
<dbReference type="InParanoid" id="A0A1V8TDQ1"/>
<feature type="coiled-coil region" evidence="1">
    <location>
        <begin position="30"/>
        <end position="71"/>
    </location>
</feature>
<evidence type="ECO:0000313" key="3">
    <source>
        <dbReference type="EMBL" id="OQO09368.1"/>
    </source>
</evidence>
<dbReference type="PANTHER" id="PTHR42070">
    <property type="entry name" value="FILAMENT ASSOCIATED PROTEIN, PUTATIVE (AFU_ORTHOLOGUE AFUA_8G06630)-RELATED"/>
    <property type="match status" value="1"/>
</dbReference>
<feature type="region of interest" description="Disordered" evidence="2">
    <location>
        <begin position="279"/>
        <end position="301"/>
    </location>
</feature>
<dbReference type="AlphaFoldDB" id="A0A1V8TDQ1"/>
<evidence type="ECO:0008006" key="5">
    <source>
        <dbReference type="Google" id="ProtNLM"/>
    </source>
</evidence>
<feature type="region of interest" description="Disordered" evidence="2">
    <location>
        <begin position="105"/>
        <end position="192"/>
    </location>
</feature>
<evidence type="ECO:0000313" key="4">
    <source>
        <dbReference type="Proteomes" id="UP000192596"/>
    </source>
</evidence>
<feature type="compositionally biased region" description="Basic and acidic residues" evidence="2">
    <location>
        <begin position="108"/>
        <end position="117"/>
    </location>
</feature>
<dbReference type="OrthoDB" id="4505928at2759"/>
<dbReference type="PANTHER" id="PTHR42070:SF1">
    <property type="entry name" value="FILAMENT ASSOCIATED PROTEIN, PUTATIVE (AFU_ORTHOLOGUE AFUA_8G06630)-RELATED"/>
    <property type="match status" value="1"/>
</dbReference>
<organism evidence="3 4">
    <name type="scientific">Cryoendolithus antarcticus</name>
    <dbReference type="NCBI Taxonomy" id="1507870"/>
    <lineage>
        <taxon>Eukaryota</taxon>
        <taxon>Fungi</taxon>
        <taxon>Dikarya</taxon>
        <taxon>Ascomycota</taxon>
        <taxon>Pezizomycotina</taxon>
        <taxon>Dothideomycetes</taxon>
        <taxon>Dothideomycetidae</taxon>
        <taxon>Cladosporiales</taxon>
        <taxon>Cladosporiaceae</taxon>
        <taxon>Cryoendolithus</taxon>
    </lineage>
</organism>
<feature type="compositionally biased region" description="Polar residues" evidence="2">
    <location>
        <begin position="1"/>
        <end position="12"/>
    </location>
</feature>
<feature type="compositionally biased region" description="Pro residues" evidence="2">
    <location>
        <begin position="129"/>
        <end position="144"/>
    </location>
</feature>
<comment type="caution">
    <text evidence="3">The sequence shown here is derived from an EMBL/GenBank/DDBJ whole genome shotgun (WGS) entry which is preliminary data.</text>
</comment>